<sequence>MQEVRWSCSRVCWEGRQAPMLQVVQQWGAMNVLLLTLFFCFLGARVWNDQTPRPPRVIFYGRDPHGLSWRESSTGGGLASGVIWEAVGSRLQRTKLFYWESSASLSLQGWQPLALPQQQEQLRSLKIIRLHVNDWLAGGWGGETVLEITDGGANTEATDGVTDVKPHEIHADPSGFFPQDIGVNTLPLGVNTLPADFSGAALRCTPSSTSTEGTSFWGGLDAEDEQAQESSAMDCLLSVSNGCPAAYAAEVTNRYSVAQG</sequence>
<keyword evidence="1" id="KW-0812">Transmembrane</keyword>
<keyword evidence="3" id="KW-1185">Reference proteome</keyword>
<feature type="transmembrane region" description="Helical" evidence="1">
    <location>
        <begin position="27"/>
        <end position="47"/>
    </location>
</feature>
<gene>
    <name evidence="2" type="ORF">cyc_00374</name>
</gene>
<dbReference type="InParanoid" id="A0A1D3CXT6"/>
<dbReference type="EMBL" id="JROU02001562">
    <property type="protein sequence ID" value="OEH76004.1"/>
    <property type="molecule type" value="Genomic_DNA"/>
</dbReference>
<protein>
    <submittedName>
        <fullName evidence="2">Uncharacterized protein</fullName>
    </submittedName>
</protein>
<name>A0A1D3CXT6_9EIME</name>
<accession>A0A1D3CXT6</accession>
<dbReference type="VEuPathDB" id="ToxoDB:cyc_00374"/>
<evidence type="ECO:0000313" key="3">
    <source>
        <dbReference type="Proteomes" id="UP000095192"/>
    </source>
</evidence>
<reference evidence="2 3" key="1">
    <citation type="journal article" date="2016" name="BMC Genomics">
        <title>Comparative genomics reveals Cyclospora cayetanensis possesses coccidia-like metabolism and invasion components but unique surface antigens.</title>
        <authorList>
            <person name="Liu S."/>
            <person name="Wang L."/>
            <person name="Zheng H."/>
            <person name="Xu Z."/>
            <person name="Roellig D.M."/>
            <person name="Li N."/>
            <person name="Frace M.A."/>
            <person name="Tang K."/>
            <person name="Arrowood M.J."/>
            <person name="Moss D.M."/>
            <person name="Zhang L."/>
            <person name="Feng Y."/>
            <person name="Xiao L."/>
        </authorList>
    </citation>
    <scope>NUCLEOTIDE SEQUENCE [LARGE SCALE GENOMIC DNA]</scope>
    <source>
        <strain evidence="2 3">CHN_HEN01</strain>
    </source>
</reference>
<evidence type="ECO:0000313" key="2">
    <source>
        <dbReference type="EMBL" id="OEH76004.1"/>
    </source>
</evidence>
<proteinExistence type="predicted"/>
<dbReference type="AlphaFoldDB" id="A0A1D3CXT6"/>
<dbReference type="VEuPathDB" id="ToxoDB:LOC34617562"/>
<keyword evidence="1" id="KW-1133">Transmembrane helix</keyword>
<evidence type="ECO:0000256" key="1">
    <source>
        <dbReference type="SAM" id="Phobius"/>
    </source>
</evidence>
<comment type="caution">
    <text evidence="2">The sequence shown here is derived from an EMBL/GenBank/DDBJ whole genome shotgun (WGS) entry which is preliminary data.</text>
</comment>
<organism evidence="2 3">
    <name type="scientific">Cyclospora cayetanensis</name>
    <dbReference type="NCBI Taxonomy" id="88456"/>
    <lineage>
        <taxon>Eukaryota</taxon>
        <taxon>Sar</taxon>
        <taxon>Alveolata</taxon>
        <taxon>Apicomplexa</taxon>
        <taxon>Conoidasida</taxon>
        <taxon>Coccidia</taxon>
        <taxon>Eucoccidiorida</taxon>
        <taxon>Eimeriorina</taxon>
        <taxon>Eimeriidae</taxon>
        <taxon>Cyclospora</taxon>
    </lineage>
</organism>
<dbReference type="Proteomes" id="UP000095192">
    <property type="component" value="Unassembled WGS sequence"/>
</dbReference>
<keyword evidence="1" id="KW-0472">Membrane</keyword>